<dbReference type="EMBL" id="QDGB01000389">
    <property type="protein sequence ID" value="RQX10732.1"/>
    <property type="molecule type" value="Genomic_DNA"/>
</dbReference>
<protein>
    <recommendedName>
        <fullName evidence="3">Cupin 2 conserved barrel domain-containing protein</fullName>
    </recommendedName>
</protein>
<gene>
    <name evidence="1" type="ORF">DDE19_31830</name>
</gene>
<dbReference type="Proteomes" id="UP000278981">
    <property type="component" value="Unassembled WGS sequence"/>
</dbReference>
<dbReference type="InterPro" id="IPR014710">
    <property type="entry name" value="RmlC-like_jellyroll"/>
</dbReference>
<dbReference type="SUPFAM" id="SSF51182">
    <property type="entry name" value="RmlC-like cupins"/>
    <property type="match status" value="1"/>
</dbReference>
<dbReference type="InterPro" id="IPR011051">
    <property type="entry name" value="RmlC_Cupin_sf"/>
</dbReference>
<name>A0A3N9XD09_9ACTN</name>
<evidence type="ECO:0000313" key="1">
    <source>
        <dbReference type="EMBL" id="RQX10732.1"/>
    </source>
</evidence>
<dbReference type="Gene3D" id="2.60.120.10">
    <property type="entry name" value="Jelly Rolls"/>
    <property type="match status" value="1"/>
</dbReference>
<accession>A0A3N9XD09</accession>
<evidence type="ECO:0008006" key="3">
    <source>
        <dbReference type="Google" id="ProtNLM"/>
    </source>
</evidence>
<evidence type="ECO:0000313" key="2">
    <source>
        <dbReference type="Proteomes" id="UP000278981"/>
    </source>
</evidence>
<comment type="caution">
    <text evidence="1">The sequence shown here is derived from an EMBL/GenBank/DDBJ whole genome shotgun (WGS) entry which is preliminary data.</text>
</comment>
<dbReference type="RefSeq" id="WP_124822936.1">
    <property type="nucleotide sequence ID" value="NZ_QDGB01000389.1"/>
</dbReference>
<dbReference type="AlphaFoldDB" id="A0A3N9XD09"/>
<reference evidence="1 2" key="1">
    <citation type="submission" date="2018-04" db="EMBL/GenBank/DDBJ databases">
        <title>Micromonosporas from Atacama Desert.</title>
        <authorList>
            <person name="Carro L."/>
            <person name="Klenk H.-P."/>
            <person name="Goodfellow M."/>
        </authorList>
    </citation>
    <scope>NUCLEOTIDE SEQUENCE [LARGE SCALE GENOMIC DNA]</scope>
    <source>
        <strain evidence="1 2">LB19</strain>
    </source>
</reference>
<proteinExistence type="predicted"/>
<sequence length="81" mass="8834">MRAGSTVNIPANAPHNFRNVSGAPARMLCMCTPAGQDEYLLRLGDEVASKDAPPPRLTDDEIAERRQRAAQLAPAYRSELL</sequence>
<organism evidence="1 2">
    <name type="scientific">Micromonospora ureilytica</name>
    <dbReference type="NCBI Taxonomy" id="709868"/>
    <lineage>
        <taxon>Bacteria</taxon>
        <taxon>Bacillati</taxon>
        <taxon>Actinomycetota</taxon>
        <taxon>Actinomycetes</taxon>
        <taxon>Micromonosporales</taxon>
        <taxon>Micromonosporaceae</taxon>
        <taxon>Micromonospora</taxon>
    </lineage>
</organism>
<dbReference type="OrthoDB" id="9090296at2"/>